<reference evidence="2" key="1">
    <citation type="journal article" date="2014" name="Int. J. Syst. Evol. Microbiol.">
        <title>Complete genome sequence of Corynebacterium casei LMG S-19264T (=DSM 44701T), isolated from a smear-ripened cheese.</title>
        <authorList>
            <consortium name="US DOE Joint Genome Institute (JGI-PGF)"/>
            <person name="Walter F."/>
            <person name="Albersmeier A."/>
            <person name="Kalinowski J."/>
            <person name="Ruckert C."/>
        </authorList>
    </citation>
    <scope>NUCLEOTIDE SEQUENCE</scope>
    <source>
        <strain evidence="2">CGMCC 1.12919</strain>
    </source>
</reference>
<dbReference type="GO" id="GO:0030170">
    <property type="term" value="F:pyridoxal phosphate binding"/>
    <property type="evidence" value="ECO:0007669"/>
    <property type="project" value="InterPro"/>
</dbReference>
<protein>
    <submittedName>
        <fullName evidence="2">Molybdenum cofactor biosysynthesis protein</fullName>
    </submittedName>
</protein>
<keyword evidence="3" id="KW-1185">Reference proteome</keyword>
<comment type="caution">
    <text evidence="2">The sequence shown here is derived from an EMBL/GenBank/DDBJ whole genome shotgun (WGS) entry which is preliminary data.</text>
</comment>
<dbReference type="SUPFAM" id="SSF50800">
    <property type="entry name" value="PK beta-barrel domain-like"/>
    <property type="match status" value="1"/>
</dbReference>
<dbReference type="InterPro" id="IPR005303">
    <property type="entry name" value="MOCOS_middle"/>
</dbReference>
<organism evidence="2 3">
    <name type="scientific">Chelatococcus reniformis</name>
    <dbReference type="NCBI Taxonomy" id="1494448"/>
    <lineage>
        <taxon>Bacteria</taxon>
        <taxon>Pseudomonadati</taxon>
        <taxon>Pseudomonadota</taxon>
        <taxon>Alphaproteobacteria</taxon>
        <taxon>Hyphomicrobiales</taxon>
        <taxon>Chelatococcaceae</taxon>
        <taxon>Chelatococcus</taxon>
    </lineage>
</organism>
<dbReference type="InterPro" id="IPR011037">
    <property type="entry name" value="Pyrv_Knase-like_insert_dom_sf"/>
</dbReference>
<dbReference type="EMBL" id="BMGG01000003">
    <property type="protein sequence ID" value="GGC61594.1"/>
    <property type="molecule type" value="Genomic_DNA"/>
</dbReference>
<evidence type="ECO:0000259" key="1">
    <source>
        <dbReference type="PROSITE" id="PS51340"/>
    </source>
</evidence>
<reference evidence="2" key="2">
    <citation type="submission" date="2020-09" db="EMBL/GenBank/DDBJ databases">
        <authorList>
            <person name="Sun Q."/>
            <person name="Zhou Y."/>
        </authorList>
    </citation>
    <scope>NUCLEOTIDE SEQUENCE</scope>
    <source>
        <strain evidence="2">CGMCC 1.12919</strain>
    </source>
</reference>
<dbReference type="GO" id="GO:0003824">
    <property type="term" value="F:catalytic activity"/>
    <property type="evidence" value="ECO:0007669"/>
    <property type="project" value="InterPro"/>
</dbReference>
<proteinExistence type="predicted"/>
<gene>
    <name evidence="2" type="ORF">GCM10010994_20260</name>
</gene>
<dbReference type="Proteomes" id="UP000637002">
    <property type="component" value="Unassembled WGS sequence"/>
</dbReference>
<dbReference type="Pfam" id="PF03476">
    <property type="entry name" value="MOSC_N"/>
    <property type="match status" value="1"/>
</dbReference>
<sequence>MQAGQVSTLRRYPVKSLLGEDVPSADLTSAGMAGDRAFAFIDVETGKVASAKRPKLWRDMLAFQAATGADGTVGVRFPDGRWLSITEGELDAAMSRALGRAVRLAERATAGLALDRAVPEDVLAVGEDGQAASIELVLAQGSPEGGFFDFAPYHVMTRASLAAIDAACPHDAIVADRYRPNIVLDMDVPAFAENDWVGAELAVGADVMLKVIAPTPRCAVPMLAHGAYARAPGAVSAVAARNSIPLELLGPGNVPCLGAYAVLTKPGRVSMDDPVRVVTMPS</sequence>
<dbReference type="PROSITE" id="PS51340">
    <property type="entry name" value="MOSC"/>
    <property type="match status" value="1"/>
</dbReference>
<evidence type="ECO:0000313" key="3">
    <source>
        <dbReference type="Proteomes" id="UP000637002"/>
    </source>
</evidence>
<name>A0A916U757_9HYPH</name>
<dbReference type="GO" id="GO:0030151">
    <property type="term" value="F:molybdenum ion binding"/>
    <property type="evidence" value="ECO:0007669"/>
    <property type="project" value="InterPro"/>
</dbReference>
<dbReference type="Pfam" id="PF03473">
    <property type="entry name" value="MOSC"/>
    <property type="match status" value="1"/>
</dbReference>
<dbReference type="AlphaFoldDB" id="A0A916U757"/>
<evidence type="ECO:0000313" key="2">
    <source>
        <dbReference type="EMBL" id="GGC61594.1"/>
    </source>
</evidence>
<dbReference type="InterPro" id="IPR005302">
    <property type="entry name" value="MoCF_Sase_C"/>
</dbReference>
<dbReference type="RefSeq" id="WP_188609026.1">
    <property type="nucleotide sequence ID" value="NZ_BMGG01000003.1"/>
</dbReference>
<feature type="domain" description="MOSC" evidence="1">
    <location>
        <begin position="112"/>
        <end position="278"/>
    </location>
</feature>
<accession>A0A916U757</accession>